<sequence>MARVTIVGGSGYIGGELLRLLLGHPEVEVAAVTSARLAGRRVDGAHPNLRGLTDLTFADPDKLDECDALFLATPHKETMGRMAGFLKLAPRVFDLSADFRLRDPALYRRYYGLPHEAADLLPEFAYGLPELHRDRLRTADRIAVPGCMATAAILALHPLAAAGLVEPEVTIDARTGSSGSGASAGSENLHAERSGAMRVFAPTRHRHEAEIGQETGLSARMSATGVEAVRGVQVVCRARLAPGADERAVRSAFRAAYAEEPFVRVVAQKRGLYRLPEPKILSGSNFCDVGFAVDDDEPAGGAGRAVVLVAALDNLVKGGAGNAVQCMNIRYGWPERAGLTFAGLHPN</sequence>
<dbReference type="PANTHER" id="PTHR32338">
    <property type="entry name" value="N-ACETYL-GAMMA-GLUTAMYL-PHOSPHATE REDUCTASE, CHLOROPLASTIC-RELATED-RELATED"/>
    <property type="match status" value="1"/>
</dbReference>
<feature type="active site" evidence="4">
    <location>
        <position position="147"/>
    </location>
</feature>
<evidence type="ECO:0000256" key="3">
    <source>
        <dbReference type="ARBA" id="ARBA00023002"/>
    </source>
</evidence>
<keyword evidence="4" id="KW-0963">Cytoplasm</keyword>
<evidence type="ECO:0000256" key="2">
    <source>
        <dbReference type="ARBA" id="ARBA00022857"/>
    </source>
</evidence>
<dbReference type="EMBL" id="QOIL01000003">
    <property type="protein sequence ID" value="RCG32134.1"/>
    <property type="molecule type" value="Genomic_DNA"/>
</dbReference>
<dbReference type="GO" id="GO:0006526">
    <property type="term" value="P:L-arginine biosynthetic process"/>
    <property type="evidence" value="ECO:0007669"/>
    <property type="project" value="UniProtKB-UniRule"/>
</dbReference>
<dbReference type="HAMAP" id="MF_00150">
    <property type="entry name" value="ArgC_type1"/>
    <property type="match status" value="1"/>
</dbReference>
<keyword evidence="2 4" id="KW-0521">NADP</keyword>
<dbReference type="EC" id="1.2.1.38" evidence="4"/>
<dbReference type="Gene3D" id="3.30.360.10">
    <property type="entry name" value="Dihydrodipicolinate Reductase, domain 2"/>
    <property type="match status" value="1"/>
</dbReference>
<comment type="subcellular location">
    <subcellularLocation>
        <location evidence="4">Cytoplasm</location>
    </subcellularLocation>
</comment>
<gene>
    <name evidence="4 6" type="primary">argC</name>
    <name evidence="6" type="ORF">DQ384_06375</name>
</gene>
<dbReference type="GO" id="GO:0051287">
    <property type="term" value="F:NAD binding"/>
    <property type="evidence" value="ECO:0007669"/>
    <property type="project" value="InterPro"/>
</dbReference>
<dbReference type="SMART" id="SM00859">
    <property type="entry name" value="Semialdhyde_dh"/>
    <property type="match status" value="1"/>
</dbReference>
<dbReference type="UniPathway" id="UPA00068">
    <property type="reaction ID" value="UER00108"/>
</dbReference>
<comment type="function">
    <text evidence="4">Catalyzes the NADPH-dependent reduction of N-acetyl-5-glutamyl phosphate to yield N-acetyl-L-glutamate 5-semialdehyde.</text>
</comment>
<organism evidence="6 7">
    <name type="scientific">Sphaerisporangium album</name>
    <dbReference type="NCBI Taxonomy" id="509200"/>
    <lineage>
        <taxon>Bacteria</taxon>
        <taxon>Bacillati</taxon>
        <taxon>Actinomycetota</taxon>
        <taxon>Actinomycetes</taxon>
        <taxon>Streptosporangiales</taxon>
        <taxon>Streptosporangiaceae</taxon>
        <taxon>Sphaerisporangium</taxon>
    </lineage>
</organism>
<dbReference type="Pfam" id="PF22698">
    <property type="entry name" value="Semialdhyde_dhC_1"/>
    <property type="match status" value="1"/>
</dbReference>
<dbReference type="InterPro" id="IPR058924">
    <property type="entry name" value="AGPR_dimerisation_dom"/>
</dbReference>
<comment type="catalytic activity">
    <reaction evidence="4">
        <text>N-acetyl-L-glutamate 5-semialdehyde + phosphate + NADP(+) = N-acetyl-L-glutamyl 5-phosphate + NADPH + H(+)</text>
        <dbReference type="Rhea" id="RHEA:21588"/>
        <dbReference type="ChEBI" id="CHEBI:15378"/>
        <dbReference type="ChEBI" id="CHEBI:29123"/>
        <dbReference type="ChEBI" id="CHEBI:43474"/>
        <dbReference type="ChEBI" id="CHEBI:57783"/>
        <dbReference type="ChEBI" id="CHEBI:57936"/>
        <dbReference type="ChEBI" id="CHEBI:58349"/>
        <dbReference type="EC" id="1.2.1.38"/>
    </reaction>
</comment>
<dbReference type="GO" id="GO:0005737">
    <property type="term" value="C:cytoplasm"/>
    <property type="evidence" value="ECO:0007669"/>
    <property type="project" value="UniProtKB-SubCell"/>
</dbReference>
<dbReference type="RefSeq" id="WP_114027751.1">
    <property type="nucleotide sequence ID" value="NZ_QOIL01000003.1"/>
</dbReference>
<accession>A0A367FPH0</accession>
<comment type="similarity">
    <text evidence="4">Belongs to the NAGSA dehydrogenase family. Type 1 subfamily.</text>
</comment>
<dbReference type="GO" id="GO:0070401">
    <property type="term" value="F:NADP+ binding"/>
    <property type="evidence" value="ECO:0007669"/>
    <property type="project" value="InterPro"/>
</dbReference>
<proteinExistence type="inferred from homology"/>
<evidence type="ECO:0000256" key="1">
    <source>
        <dbReference type="ARBA" id="ARBA00022605"/>
    </source>
</evidence>
<dbReference type="OrthoDB" id="9801289at2"/>
<evidence type="ECO:0000256" key="4">
    <source>
        <dbReference type="HAMAP-Rule" id="MF_00150"/>
    </source>
</evidence>
<keyword evidence="1 4" id="KW-0028">Amino-acid biosynthesis</keyword>
<reference evidence="6 7" key="1">
    <citation type="submission" date="2018-06" db="EMBL/GenBank/DDBJ databases">
        <title>Sphaerisporangium craniellae sp. nov., isolated from a marine sponge in the South China Sea.</title>
        <authorList>
            <person name="Li L."/>
        </authorList>
    </citation>
    <scope>NUCLEOTIDE SEQUENCE [LARGE SCALE GENOMIC DNA]</scope>
    <source>
        <strain evidence="6 7">CCTCC AA 208026</strain>
    </source>
</reference>
<dbReference type="SUPFAM" id="SSF51735">
    <property type="entry name" value="NAD(P)-binding Rossmann-fold domains"/>
    <property type="match status" value="1"/>
</dbReference>
<dbReference type="InterPro" id="IPR050085">
    <property type="entry name" value="AGPR"/>
</dbReference>
<dbReference type="InterPro" id="IPR036291">
    <property type="entry name" value="NAD(P)-bd_dom_sf"/>
</dbReference>
<dbReference type="Gene3D" id="3.40.50.720">
    <property type="entry name" value="NAD(P)-binding Rossmann-like Domain"/>
    <property type="match status" value="1"/>
</dbReference>
<dbReference type="Pfam" id="PF01118">
    <property type="entry name" value="Semialdhyde_dh"/>
    <property type="match status" value="1"/>
</dbReference>
<name>A0A367FPH0_9ACTN</name>
<dbReference type="Proteomes" id="UP000253094">
    <property type="component" value="Unassembled WGS sequence"/>
</dbReference>
<dbReference type="InterPro" id="IPR000534">
    <property type="entry name" value="Semialdehyde_DH_NAD-bd"/>
</dbReference>
<feature type="domain" description="Semialdehyde dehydrogenase NAD-binding" evidence="5">
    <location>
        <begin position="3"/>
        <end position="139"/>
    </location>
</feature>
<evidence type="ECO:0000313" key="7">
    <source>
        <dbReference type="Proteomes" id="UP000253094"/>
    </source>
</evidence>
<evidence type="ECO:0000313" key="6">
    <source>
        <dbReference type="EMBL" id="RCG32134.1"/>
    </source>
</evidence>
<dbReference type="NCBIfam" id="TIGR01850">
    <property type="entry name" value="argC"/>
    <property type="match status" value="1"/>
</dbReference>
<protein>
    <recommendedName>
        <fullName evidence="4">N-acetyl-gamma-glutamyl-phosphate reductase</fullName>
        <shortName evidence="4">AGPR</shortName>
        <ecNumber evidence="4">1.2.1.38</ecNumber>
    </recommendedName>
    <alternativeName>
        <fullName evidence="4">N-acetyl-glutamate semialdehyde dehydrogenase</fullName>
        <shortName evidence="4">NAGSA dehydrogenase</shortName>
    </alternativeName>
</protein>
<dbReference type="AlphaFoldDB" id="A0A367FPH0"/>
<comment type="caution">
    <text evidence="6">The sequence shown here is derived from an EMBL/GenBank/DDBJ whole genome shotgun (WGS) entry which is preliminary data.</text>
</comment>
<dbReference type="PANTHER" id="PTHR32338:SF11">
    <property type="entry name" value="[LYSW]-L-2-AMINOADIPATE_[LYSW]-L-GLUTAMATE PHOSPHATE REDUCTASE-RELATED"/>
    <property type="match status" value="1"/>
</dbReference>
<dbReference type="GO" id="GO:0003942">
    <property type="term" value="F:N-acetyl-gamma-glutamyl-phosphate reductase activity"/>
    <property type="evidence" value="ECO:0007669"/>
    <property type="project" value="UniProtKB-UniRule"/>
</dbReference>
<keyword evidence="7" id="KW-1185">Reference proteome</keyword>
<keyword evidence="3 4" id="KW-0560">Oxidoreductase</keyword>
<dbReference type="InterPro" id="IPR000706">
    <property type="entry name" value="AGPR_type-1"/>
</dbReference>
<keyword evidence="4" id="KW-0055">Arginine biosynthesis</keyword>
<comment type="pathway">
    <text evidence="4">Amino-acid biosynthesis; L-arginine biosynthesis; N(2)-acetyl-L-ornithine from L-glutamate: step 3/4.</text>
</comment>
<dbReference type="SUPFAM" id="SSF55347">
    <property type="entry name" value="Glyceraldehyde-3-phosphate dehydrogenase-like, C-terminal domain"/>
    <property type="match status" value="1"/>
</dbReference>
<evidence type="ECO:0000259" key="5">
    <source>
        <dbReference type="SMART" id="SM00859"/>
    </source>
</evidence>